<dbReference type="CDD" id="cd17039">
    <property type="entry name" value="Ubl_ubiquitin_like"/>
    <property type="match status" value="1"/>
</dbReference>
<dbReference type="GeneID" id="104709785"/>
<dbReference type="PROSITE" id="PS00299">
    <property type="entry name" value="UBIQUITIN_1"/>
    <property type="match status" value="1"/>
</dbReference>
<keyword evidence="3" id="KW-1185">Reference proteome</keyword>
<dbReference type="PANTHER" id="PTHR10621:SF38">
    <property type="entry name" value="UBIQUITIN DOMAIN-CONTAINING PROTEIN 7SL RNA1-RELATED"/>
    <property type="match status" value="1"/>
</dbReference>
<feature type="region of interest" description="Disordered" evidence="1">
    <location>
        <begin position="133"/>
        <end position="154"/>
    </location>
</feature>
<accession>A0ABM0TDB6</accession>
<dbReference type="PANTHER" id="PTHR10621">
    <property type="entry name" value="UV EXCISION REPAIR PROTEIN RAD23"/>
    <property type="match status" value="1"/>
</dbReference>
<name>A0ABM0TDB6_CAMSA</name>
<dbReference type="InterPro" id="IPR000626">
    <property type="entry name" value="Ubiquitin-like_dom"/>
</dbReference>
<feature type="compositionally biased region" description="Polar residues" evidence="1">
    <location>
        <begin position="75"/>
        <end position="90"/>
    </location>
</feature>
<feature type="region of interest" description="Disordered" evidence="1">
    <location>
        <begin position="73"/>
        <end position="98"/>
    </location>
</feature>
<protein>
    <submittedName>
        <fullName evidence="4">AN1-type zinc finger protein 4-like</fullName>
    </submittedName>
</protein>
<evidence type="ECO:0000256" key="1">
    <source>
        <dbReference type="SAM" id="MobiDB-lite"/>
    </source>
</evidence>
<proteinExistence type="predicted"/>
<dbReference type="Gene3D" id="3.10.20.90">
    <property type="entry name" value="Phosphatidylinositol 3-kinase Catalytic Subunit, Chain A, domain 1"/>
    <property type="match status" value="1"/>
</dbReference>
<evidence type="ECO:0000259" key="2">
    <source>
        <dbReference type="PROSITE" id="PS50053"/>
    </source>
</evidence>
<dbReference type="Proteomes" id="UP000694864">
    <property type="component" value="Chromosome 8"/>
</dbReference>
<dbReference type="SMART" id="SM00213">
    <property type="entry name" value="UBQ"/>
    <property type="match status" value="1"/>
</dbReference>
<sequence>MKLLIDTESDSSFSIDVDFLDTLLTTKQKIEKAQGIPVCKQTLLFQGSVLQDQFKIRICHILENSRLFLYISPEDNPNQNNHDQTEQSPSHPIHGYVNNQDLPVVSNKDSMKGFLGIQDSPQGKNNQVFHQTEQSRLPSNSFGESSYGGDRALPPREQVCKKSQHYRPVQRIMARRIDNGSSRPSYSLDELLAPQDFPPVTFVGSKRKRNQEVVQTEQSSTSDSVKEVMNIQVPVKKMIKTSPMKLTVYVQPPYEETRKIRMEVNANDRIKELRKELVEMQKRGELDLPPQGYYFLGLGSSETCRHQNRPEETTQCPTIL</sequence>
<reference evidence="3" key="1">
    <citation type="journal article" date="2014" name="Nat. Commun.">
        <title>The emerging biofuel crop Camelina sativa retains a highly undifferentiated hexaploid genome structure.</title>
        <authorList>
            <person name="Kagale S."/>
            <person name="Koh C."/>
            <person name="Nixon J."/>
            <person name="Bollina V."/>
            <person name="Clarke W.E."/>
            <person name="Tuteja R."/>
            <person name="Spillane C."/>
            <person name="Robinson S.J."/>
            <person name="Links M.G."/>
            <person name="Clarke C."/>
            <person name="Higgins E.E."/>
            <person name="Huebert T."/>
            <person name="Sharpe A.G."/>
            <person name="Parkin I.A."/>
        </authorList>
    </citation>
    <scope>NUCLEOTIDE SEQUENCE [LARGE SCALE GENOMIC DNA]</scope>
    <source>
        <strain evidence="3">cv. DH55</strain>
    </source>
</reference>
<gene>
    <name evidence="4" type="primary">LOC104709785</name>
</gene>
<dbReference type="SUPFAM" id="SSF54236">
    <property type="entry name" value="Ubiquitin-like"/>
    <property type="match status" value="1"/>
</dbReference>
<dbReference type="PROSITE" id="PS50053">
    <property type="entry name" value="UBIQUITIN_2"/>
    <property type="match status" value="1"/>
</dbReference>
<feature type="domain" description="Ubiquitin-like" evidence="2">
    <location>
        <begin position="1"/>
        <end position="76"/>
    </location>
</feature>
<organism evidence="3 4">
    <name type="scientific">Camelina sativa</name>
    <name type="common">False flax</name>
    <name type="synonym">Myagrum sativum</name>
    <dbReference type="NCBI Taxonomy" id="90675"/>
    <lineage>
        <taxon>Eukaryota</taxon>
        <taxon>Viridiplantae</taxon>
        <taxon>Streptophyta</taxon>
        <taxon>Embryophyta</taxon>
        <taxon>Tracheophyta</taxon>
        <taxon>Spermatophyta</taxon>
        <taxon>Magnoliopsida</taxon>
        <taxon>eudicotyledons</taxon>
        <taxon>Gunneridae</taxon>
        <taxon>Pentapetalae</taxon>
        <taxon>rosids</taxon>
        <taxon>malvids</taxon>
        <taxon>Brassicales</taxon>
        <taxon>Brassicaceae</taxon>
        <taxon>Camelineae</taxon>
        <taxon>Camelina</taxon>
    </lineage>
</organism>
<reference evidence="4" key="2">
    <citation type="submission" date="2025-08" db="UniProtKB">
        <authorList>
            <consortium name="RefSeq"/>
        </authorList>
    </citation>
    <scope>IDENTIFICATION</scope>
    <source>
        <tissue evidence="4">Leaf</tissue>
    </source>
</reference>
<feature type="compositionally biased region" description="Polar residues" evidence="1">
    <location>
        <begin position="133"/>
        <end position="144"/>
    </location>
</feature>
<dbReference type="InterPro" id="IPR029071">
    <property type="entry name" value="Ubiquitin-like_domsf"/>
</dbReference>
<dbReference type="InterPro" id="IPR019954">
    <property type="entry name" value="Ubiquitin_CS"/>
</dbReference>
<dbReference type="Pfam" id="PF00240">
    <property type="entry name" value="ubiquitin"/>
    <property type="match status" value="1"/>
</dbReference>
<dbReference type="RefSeq" id="XP_010424646.1">
    <property type="nucleotide sequence ID" value="XM_010426344.1"/>
</dbReference>
<evidence type="ECO:0000313" key="4">
    <source>
        <dbReference type="RefSeq" id="XP_010424646.1"/>
    </source>
</evidence>
<evidence type="ECO:0000313" key="3">
    <source>
        <dbReference type="Proteomes" id="UP000694864"/>
    </source>
</evidence>